<dbReference type="Proteomes" id="UP001472677">
    <property type="component" value="Unassembled WGS sequence"/>
</dbReference>
<dbReference type="EMBL" id="JBBPBM010000058">
    <property type="protein sequence ID" value="KAK8516402.1"/>
    <property type="molecule type" value="Genomic_DNA"/>
</dbReference>
<evidence type="ECO:0000259" key="1">
    <source>
        <dbReference type="Pfam" id="PF03478"/>
    </source>
</evidence>
<keyword evidence="3" id="KW-1185">Reference proteome</keyword>
<feature type="domain" description="KIB1-4 beta-propeller" evidence="1">
    <location>
        <begin position="35"/>
        <end position="91"/>
    </location>
</feature>
<dbReference type="Pfam" id="PF03478">
    <property type="entry name" value="Beta-prop_KIB1-4"/>
    <property type="match status" value="1"/>
</dbReference>
<name>A0ABR2CAT3_9ROSI</name>
<evidence type="ECO:0000313" key="2">
    <source>
        <dbReference type="EMBL" id="KAK8516402.1"/>
    </source>
</evidence>
<reference evidence="2 3" key="1">
    <citation type="journal article" date="2024" name="G3 (Bethesda)">
        <title>Genome assembly of Hibiscus sabdariffa L. provides insights into metabolisms of medicinal natural products.</title>
        <authorList>
            <person name="Kim T."/>
        </authorList>
    </citation>
    <scope>NUCLEOTIDE SEQUENCE [LARGE SCALE GENOMIC DNA]</scope>
    <source>
        <strain evidence="2">TK-2024</strain>
        <tissue evidence="2">Old leaves</tissue>
    </source>
</reference>
<protein>
    <recommendedName>
        <fullName evidence="1">KIB1-4 beta-propeller domain-containing protein</fullName>
    </recommendedName>
</protein>
<evidence type="ECO:0000313" key="3">
    <source>
        <dbReference type="Proteomes" id="UP001472677"/>
    </source>
</evidence>
<proteinExistence type="predicted"/>
<accession>A0ABR2CAT3</accession>
<dbReference type="InterPro" id="IPR005174">
    <property type="entry name" value="KIB1-4_b-propeller"/>
</dbReference>
<sequence length="107" mass="12096">MFTENSKDCKDWGSYGQSSKWIWFFCVPMLCATLKTSKRGDTIWRSIKSTNSIGILALRNGFTDAIYQKGQVYTLHETGKIATFDLNAPAEMTELLASEGKPLNEQY</sequence>
<comment type="caution">
    <text evidence="2">The sequence shown here is derived from an EMBL/GenBank/DDBJ whole genome shotgun (WGS) entry which is preliminary data.</text>
</comment>
<organism evidence="2 3">
    <name type="scientific">Hibiscus sabdariffa</name>
    <name type="common">roselle</name>
    <dbReference type="NCBI Taxonomy" id="183260"/>
    <lineage>
        <taxon>Eukaryota</taxon>
        <taxon>Viridiplantae</taxon>
        <taxon>Streptophyta</taxon>
        <taxon>Embryophyta</taxon>
        <taxon>Tracheophyta</taxon>
        <taxon>Spermatophyta</taxon>
        <taxon>Magnoliopsida</taxon>
        <taxon>eudicotyledons</taxon>
        <taxon>Gunneridae</taxon>
        <taxon>Pentapetalae</taxon>
        <taxon>rosids</taxon>
        <taxon>malvids</taxon>
        <taxon>Malvales</taxon>
        <taxon>Malvaceae</taxon>
        <taxon>Malvoideae</taxon>
        <taxon>Hibiscus</taxon>
    </lineage>
</organism>
<gene>
    <name evidence="2" type="ORF">V6N12_038645</name>
</gene>